<name>A0A6A5XRQ9_9PLEO</name>
<dbReference type="RefSeq" id="XP_033383928.1">
    <property type="nucleotide sequence ID" value="XM_033525877.1"/>
</dbReference>
<dbReference type="OrthoDB" id="3795607at2759"/>
<reference evidence="2" key="1">
    <citation type="journal article" date="2020" name="Stud. Mycol.">
        <title>101 Dothideomycetes genomes: a test case for predicting lifestyles and emergence of pathogens.</title>
        <authorList>
            <person name="Haridas S."/>
            <person name="Albert R."/>
            <person name="Binder M."/>
            <person name="Bloem J."/>
            <person name="Labutti K."/>
            <person name="Salamov A."/>
            <person name="Andreopoulos B."/>
            <person name="Baker S."/>
            <person name="Barry K."/>
            <person name="Bills G."/>
            <person name="Bluhm B."/>
            <person name="Cannon C."/>
            <person name="Castanera R."/>
            <person name="Culley D."/>
            <person name="Daum C."/>
            <person name="Ezra D."/>
            <person name="Gonzalez J."/>
            <person name="Henrissat B."/>
            <person name="Kuo A."/>
            <person name="Liang C."/>
            <person name="Lipzen A."/>
            <person name="Lutzoni F."/>
            <person name="Magnuson J."/>
            <person name="Mondo S."/>
            <person name="Nolan M."/>
            <person name="Ohm R."/>
            <person name="Pangilinan J."/>
            <person name="Park H.-J."/>
            <person name="Ramirez L."/>
            <person name="Alfaro M."/>
            <person name="Sun H."/>
            <person name="Tritt A."/>
            <person name="Yoshinaga Y."/>
            <person name="Zwiers L.-H."/>
            <person name="Turgeon B."/>
            <person name="Goodwin S."/>
            <person name="Spatafora J."/>
            <person name="Crous P."/>
            <person name="Grigoriev I."/>
        </authorList>
    </citation>
    <scope>NUCLEOTIDE SEQUENCE</scope>
    <source>
        <strain evidence="2">CBS 175.79</strain>
    </source>
</reference>
<dbReference type="EMBL" id="ML978069">
    <property type="protein sequence ID" value="KAF2015589.1"/>
    <property type="molecule type" value="Genomic_DNA"/>
</dbReference>
<evidence type="ECO:0000313" key="2">
    <source>
        <dbReference type="EMBL" id="KAF2015589.1"/>
    </source>
</evidence>
<dbReference type="AlphaFoldDB" id="A0A6A5XRQ9"/>
<dbReference type="GeneID" id="54283274"/>
<feature type="region of interest" description="Disordered" evidence="1">
    <location>
        <begin position="1"/>
        <end position="42"/>
    </location>
</feature>
<proteinExistence type="predicted"/>
<dbReference type="Proteomes" id="UP000799778">
    <property type="component" value="Unassembled WGS sequence"/>
</dbReference>
<accession>A0A6A5XRQ9</accession>
<gene>
    <name evidence="2" type="ORF">BU24DRAFT_408794</name>
</gene>
<evidence type="ECO:0000313" key="3">
    <source>
        <dbReference type="Proteomes" id="UP000799778"/>
    </source>
</evidence>
<organism evidence="2 3">
    <name type="scientific">Aaosphaeria arxii CBS 175.79</name>
    <dbReference type="NCBI Taxonomy" id="1450172"/>
    <lineage>
        <taxon>Eukaryota</taxon>
        <taxon>Fungi</taxon>
        <taxon>Dikarya</taxon>
        <taxon>Ascomycota</taxon>
        <taxon>Pezizomycotina</taxon>
        <taxon>Dothideomycetes</taxon>
        <taxon>Pleosporomycetidae</taxon>
        <taxon>Pleosporales</taxon>
        <taxon>Pleosporales incertae sedis</taxon>
        <taxon>Aaosphaeria</taxon>
    </lineage>
</organism>
<protein>
    <submittedName>
        <fullName evidence="2">Uncharacterized protein</fullName>
    </submittedName>
</protein>
<sequence length="475" mass="54450">MSDVPKIGSAPKTSLKKPSSRVGKSREAHKVSNKKIQLTKGDPQKTRSFVKLDCSEGELTAYLGYTDVAQLRNFALSPYVLKFYNHLLEDDDPLRKYQVLELLRDRPGLFTTDDKPSRVFPFQEDKKHIAHRQALSTAQMVRAIRKGDFSQAIVQTTHSRFEELTKRRPPPINMADLRLPTLGPLKKLGEDDLEAYNRAINLLRYIRYSTNNSVWPKRFGSQNWDNAITVKPSHIPVWMRPEKMVSSESAFLNDVGEPTAEDDQAGLGKSRLVVKMIWRLEAMDAESQAFREHIKEMDPEVSLPGTMQLIHMEPSTTEAQFRDFIRQQYSMQEIKAEIDHVCLRVDPGEKSDQFYSLSSSNWADLKEILWNAASANAEIPYDTALPNAIFYLFVRKSDIGVPIEEEMEESHRRELQSTETIAKGGRTEWQARRTRVSDTGLFTRLAKRSISNSPRKERTQHWYDIQAQIVPAALL</sequence>
<keyword evidence="3" id="KW-1185">Reference proteome</keyword>
<evidence type="ECO:0000256" key="1">
    <source>
        <dbReference type="SAM" id="MobiDB-lite"/>
    </source>
</evidence>